<name>A0AAW0FVX6_9APHY</name>
<feature type="domain" description="Heterokaryon incompatibility" evidence="2">
    <location>
        <begin position="173"/>
        <end position="267"/>
    </location>
</feature>
<accession>A0AAW0FVX6</accession>
<gene>
    <name evidence="3" type="ORF">QCA50_016170</name>
</gene>
<reference evidence="3 4" key="1">
    <citation type="submission" date="2022-09" db="EMBL/GenBank/DDBJ databases">
        <authorList>
            <person name="Palmer J.M."/>
        </authorList>
    </citation>
    <scope>NUCLEOTIDE SEQUENCE [LARGE SCALE GENOMIC DNA]</scope>
    <source>
        <strain evidence="3 4">DSM 7382</strain>
    </source>
</reference>
<keyword evidence="4" id="KW-1185">Reference proteome</keyword>
<dbReference type="PANTHER" id="PTHR24148:SF64">
    <property type="entry name" value="HETEROKARYON INCOMPATIBILITY DOMAIN-CONTAINING PROTEIN"/>
    <property type="match status" value="1"/>
</dbReference>
<comment type="caution">
    <text evidence="3">The sequence shown here is derived from an EMBL/GenBank/DDBJ whole genome shotgun (WGS) entry which is preliminary data.</text>
</comment>
<protein>
    <recommendedName>
        <fullName evidence="2">Heterokaryon incompatibility domain-containing protein</fullName>
    </recommendedName>
</protein>
<dbReference type="Pfam" id="PF06985">
    <property type="entry name" value="HET"/>
    <property type="match status" value="1"/>
</dbReference>
<dbReference type="EMBL" id="JASBNA010000046">
    <property type="protein sequence ID" value="KAK7680860.1"/>
    <property type="molecule type" value="Genomic_DNA"/>
</dbReference>
<proteinExistence type="predicted"/>
<dbReference type="Proteomes" id="UP001385951">
    <property type="component" value="Unassembled WGS sequence"/>
</dbReference>
<evidence type="ECO:0000313" key="3">
    <source>
        <dbReference type="EMBL" id="KAK7680860.1"/>
    </source>
</evidence>
<evidence type="ECO:0000313" key="4">
    <source>
        <dbReference type="Proteomes" id="UP001385951"/>
    </source>
</evidence>
<evidence type="ECO:0000259" key="2">
    <source>
        <dbReference type="Pfam" id="PF06985"/>
    </source>
</evidence>
<dbReference type="PANTHER" id="PTHR24148">
    <property type="entry name" value="ANKYRIN REPEAT DOMAIN-CONTAINING PROTEIN 39 HOMOLOG-RELATED"/>
    <property type="match status" value="1"/>
</dbReference>
<organism evidence="3 4">
    <name type="scientific">Cerrena zonata</name>
    <dbReference type="NCBI Taxonomy" id="2478898"/>
    <lineage>
        <taxon>Eukaryota</taxon>
        <taxon>Fungi</taxon>
        <taxon>Dikarya</taxon>
        <taxon>Basidiomycota</taxon>
        <taxon>Agaricomycotina</taxon>
        <taxon>Agaricomycetes</taxon>
        <taxon>Polyporales</taxon>
        <taxon>Cerrenaceae</taxon>
        <taxon>Cerrena</taxon>
    </lineage>
</organism>
<evidence type="ECO:0000256" key="1">
    <source>
        <dbReference type="SAM" id="MobiDB-lite"/>
    </source>
</evidence>
<dbReference type="InterPro" id="IPR052895">
    <property type="entry name" value="HetReg/Transcr_Mod"/>
</dbReference>
<dbReference type="AlphaFoldDB" id="A0AAW0FVX6"/>
<feature type="region of interest" description="Disordered" evidence="1">
    <location>
        <begin position="26"/>
        <end position="63"/>
    </location>
</feature>
<sequence>MYLTFKNLLNTLCLCFRRHCKSEECTGSISKNDDENGEEGMRVNSRPQRHWQPEPEEASESKPIINVLPSPVLQSGPASLVLHGETTVDDPRPAAATGKSTPVFTCLGPDQYDEVPFPVHRAYQISVVELEDALFDTSPVSTPNMFRLLDCVRFTKERSLLIYETPDIPMVPYMTVSYPWIGVACNERVPPEGKTFELHTTASGARGDPISISILKRIFFLARVENTRFLWIDRLCIQQGDPDDREWQIQRMYTIFKRSQLCIVVPGGLQRLANVYEETPWISRAWTLLEVMAAPKADIVTKMAPTSLDEFLLSSTDPLYGMRLFGRQRHRPLLVDAFSLRDVQATDKQRYYHD</sequence>
<dbReference type="InterPro" id="IPR010730">
    <property type="entry name" value="HET"/>
</dbReference>